<gene>
    <name evidence="1" type="ORF">RHMOL_Rhmol01G0188200</name>
</gene>
<keyword evidence="2" id="KW-1185">Reference proteome</keyword>
<organism evidence="1 2">
    <name type="scientific">Rhododendron molle</name>
    <name type="common">Chinese azalea</name>
    <name type="synonym">Azalea mollis</name>
    <dbReference type="NCBI Taxonomy" id="49168"/>
    <lineage>
        <taxon>Eukaryota</taxon>
        <taxon>Viridiplantae</taxon>
        <taxon>Streptophyta</taxon>
        <taxon>Embryophyta</taxon>
        <taxon>Tracheophyta</taxon>
        <taxon>Spermatophyta</taxon>
        <taxon>Magnoliopsida</taxon>
        <taxon>eudicotyledons</taxon>
        <taxon>Gunneridae</taxon>
        <taxon>Pentapetalae</taxon>
        <taxon>asterids</taxon>
        <taxon>Ericales</taxon>
        <taxon>Ericaceae</taxon>
        <taxon>Ericoideae</taxon>
        <taxon>Rhodoreae</taxon>
        <taxon>Rhododendron</taxon>
    </lineage>
</organism>
<sequence>MCYHGSVKDRLGFTPENGNAREQILYKQQTTSAMHRSRSHQERSRSKVTTGLFTSTYSIDRAEFSCTTASHHSRGSFGTRRHISERLGEIPLENLKNEMRAKQDGKGIRIEEQDDDRKVHHGREKSIDGPHRVEIDLRDKLPSPRPRETFS</sequence>
<protein>
    <submittedName>
        <fullName evidence="1">Uncharacterized protein</fullName>
    </submittedName>
</protein>
<dbReference type="EMBL" id="CM046388">
    <property type="protein sequence ID" value="KAI8572315.1"/>
    <property type="molecule type" value="Genomic_DNA"/>
</dbReference>
<evidence type="ECO:0000313" key="1">
    <source>
        <dbReference type="EMBL" id="KAI8572315.1"/>
    </source>
</evidence>
<evidence type="ECO:0000313" key="2">
    <source>
        <dbReference type="Proteomes" id="UP001062846"/>
    </source>
</evidence>
<name>A0ACC0Q2W0_RHOML</name>
<accession>A0ACC0Q2W0</accession>
<comment type="caution">
    <text evidence="1">The sequence shown here is derived from an EMBL/GenBank/DDBJ whole genome shotgun (WGS) entry which is preliminary data.</text>
</comment>
<reference evidence="1" key="1">
    <citation type="submission" date="2022-02" db="EMBL/GenBank/DDBJ databases">
        <title>Plant Genome Project.</title>
        <authorList>
            <person name="Zhang R.-G."/>
        </authorList>
    </citation>
    <scope>NUCLEOTIDE SEQUENCE</scope>
    <source>
        <strain evidence="1">AT1</strain>
    </source>
</reference>
<proteinExistence type="predicted"/>
<dbReference type="Proteomes" id="UP001062846">
    <property type="component" value="Chromosome 1"/>
</dbReference>